<keyword evidence="3" id="KW-1185">Reference proteome</keyword>
<accession>A0A3Q9IBG4</accession>
<dbReference type="AlphaFoldDB" id="A0A3Q9IBG4"/>
<evidence type="ECO:0000313" key="3">
    <source>
        <dbReference type="Proteomes" id="UP000270678"/>
    </source>
</evidence>
<dbReference type="RefSeq" id="WP_126998978.1">
    <property type="nucleotide sequence ID" value="NZ_CP034346.1"/>
</dbReference>
<dbReference type="Pfam" id="PF13649">
    <property type="entry name" value="Methyltransf_25"/>
    <property type="match status" value="1"/>
</dbReference>
<proteinExistence type="predicted"/>
<dbReference type="Gene3D" id="3.40.50.150">
    <property type="entry name" value="Vaccinia Virus protein VP39"/>
    <property type="match status" value="1"/>
</dbReference>
<dbReference type="EMBL" id="CP034346">
    <property type="protein sequence ID" value="AZS15398.1"/>
    <property type="molecule type" value="Genomic_DNA"/>
</dbReference>
<dbReference type="OrthoDB" id="9800454at2"/>
<feature type="domain" description="Methyltransferase" evidence="1">
    <location>
        <begin position="64"/>
        <end position="155"/>
    </location>
</feature>
<name>A0A3Q9IBG4_9BACL</name>
<dbReference type="GO" id="GO:0008168">
    <property type="term" value="F:methyltransferase activity"/>
    <property type="evidence" value="ECO:0007669"/>
    <property type="project" value="UniProtKB-KW"/>
</dbReference>
<keyword evidence="2" id="KW-0808">Transferase</keyword>
<dbReference type="SUPFAM" id="SSF53335">
    <property type="entry name" value="S-adenosyl-L-methionine-dependent methyltransferases"/>
    <property type="match status" value="1"/>
</dbReference>
<sequence length="243" mass="27480">MFPKLYRRASGAELMDDFTSGGEELREALRVLRRLNRLFAASAPTLYGIKQLWREAGKPKQLSITDVGAGSGDVNRRVLQWASRQGVTLMITLVDMTEEACAEARQLYLDEPRVQVIRGNLFALPEARTDIVTGTQILHHFSEEELPHAVASMLRGARLGVVVNDIHRHWIAWTAVWLATRAISSNRYILNDGPLSVAKGFRSQDWKRLKQAMGINQIMYSWRPLFRYAVVIGKPDSYLSGRS</sequence>
<evidence type="ECO:0000313" key="2">
    <source>
        <dbReference type="EMBL" id="AZS15398.1"/>
    </source>
</evidence>
<protein>
    <submittedName>
        <fullName evidence="2">Methyltransferase domain-containing protein</fullName>
    </submittedName>
</protein>
<dbReference type="Proteomes" id="UP000270678">
    <property type="component" value="Chromosome"/>
</dbReference>
<dbReference type="InterPro" id="IPR029063">
    <property type="entry name" value="SAM-dependent_MTases_sf"/>
</dbReference>
<keyword evidence="2" id="KW-0489">Methyltransferase</keyword>
<evidence type="ECO:0000259" key="1">
    <source>
        <dbReference type="Pfam" id="PF13649"/>
    </source>
</evidence>
<reference evidence="3" key="1">
    <citation type="submission" date="2018-12" db="EMBL/GenBank/DDBJ databases">
        <title>Complete genome sequence of Paenibacillus sp. MBLB1234.</title>
        <authorList>
            <person name="Nam Y.-D."/>
            <person name="Kang J."/>
            <person name="Chung W.-H."/>
            <person name="Park Y.S."/>
        </authorList>
    </citation>
    <scope>NUCLEOTIDE SEQUENCE [LARGE SCALE GENOMIC DNA]</scope>
    <source>
        <strain evidence="3">MBLB1234</strain>
    </source>
</reference>
<dbReference type="KEGG" id="plut:EI981_13610"/>
<dbReference type="GO" id="GO:0032259">
    <property type="term" value="P:methylation"/>
    <property type="evidence" value="ECO:0007669"/>
    <property type="project" value="UniProtKB-KW"/>
</dbReference>
<gene>
    <name evidence="2" type="ORF">EI981_13610</name>
</gene>
<organism evidence="2 3">
    <name type="scientific">Paenibacillus lutimineralis</name>
    <dbReference type="NCBI Taxonomy" id="2707005"/>
    <lineage>
        <taxon>Bacteria</taxon>
        <taxon>Bacillati</taxon>
        <taxon>Bacillota</taxon>
        <taxon>Bacilli</taxon>
        <taxon>Bacillales</taxon>
        <taxon>Paenibacillaceae</taxon>
        <taxon>Paenibacillus</taxon>
    </lineage>
</organism>
<dbReference type="InterPro" id="IPR041698">
    <property type="entry name" value="Methyltransf_25"/>
</dbReference>